<evidence type="ECO:0000313" key="2">
    <source>
        <dbReference type="EMBL" id="MEV0968596.1"/>
    </source>
</evidence>
<comment type="caution">
    <text evidence="2">The sequence shown here is derived from an EMBL/GenBank/DDBJ whole genome shotgun (WGS) entry which is preliminary data.</text>
</comment>
<name>A0ABV3GAV3_MICGL</name>
<keyword evidence="3" id="KW-1185">Reference proteome</keyword>
<dbReference type="EMBL" id="JBFALK010000003">
    <property type="protein sequence ID" value="MEV0968596.1"/>
    <property type="molecule type" value="Genomic_DNA"/>
</dbReference>
<feature type="transmembrane region" description="Helical" evidence="1">
    <location>
        <begin position="6"/>
        <end position="23"/>
    </location>
</feature>
<keyword evidence="1" id="KW-1133">Transmembrane helix</keyword>
<organism evidence="2 3">
    <name type="scientific">Microtetraspora glauca</name>
    <dbReference type="NCBI Taxonomy" id="1996"/>
    <lineage>
        <taxon>Bacteria</taxon>
        <taxon>Bacillati</taxon>
        <taxon>Actinomycetota</taxon>
        <taxon>Actinomycetes</taxon>
        <taxon>Streptosporangiales</taxon>
        <taxon>Streptosporangiaceae</taxon>
        <taxon>Microtetraspora</taxon>
    </lineage>
</organism>
<dbReference type="Proteomes" id="UP001551675">
    <property type="component" value="Unassembled WGS sequence"/>
</dbReference>
<reference evidence="2 3" key="1">
    <citation type="submission" date="2024-06" db="EMBL/GenBank/DDBJ databases">
        <title>The Natural Products Discovery Center: Release of the First 8490 Sequenced Strains for Exploring Actinobacteria Biosynthetic Diversity.</title>
        <authorList>
            <person name="Kalkreuter E."/>
            <person name="Kautsar S.A."/>
            <person name="Yang D."/>
            <person name="Bader C.D."/>
            <person name="Teijaro C.N."/>
            <person name="Fluegel L."/>
            <person name="Davis C.M."/>
            <person name="Simpson J.R."/>
            <person name="Lauterbach L."/>
            <person name="Steele A.D."/>
            <person name="Gui C."/>
            <person name="Meng S."/>
            <person name="Li G."/>
            <person name="Viehrig K."/>
            <person name="Ye F."/>
            <person name="Su P."/>
            <person name="Kiefer A.F."/>
            <person name="Nichols A."/>
            <person name="Cepeda A.J."/>
            <person name="Yan W."/>
            <person name="Fan B."/>
            <person name="Jiang Y."/>
            <person name="Adhikari A."/>
            <person name="Zheng C.-J."/>
            <person name="Schuster L."/>
            <person name="Cowan T.M."/>
            <person name="Smanski M.J."/>
            <person name="Chevrette M.G."/>
            <person name="De Carvalho L.P.S."/>
            <person name="Shen B."/>
        </authorList>
    </citation>
    <scope>NUCLEOTIDE SEQUENCE [LARGE SCALE GENOMIC DNA]</scope>
    <source>
        <strain evidence="2 3">NPDC050100</strain>
    </source>
</reference>
<accession>A0ABV3GAV3</accession>
<evidence type="ECO:0008006" key="4">
    <source>
        <dbReference type="Google" id="ProtNLM"/>
    </source>
</evidence>
<keyword evidence="1" id="KW-0472">Membrane</keyword>
<dbReference type="RefSeq" id="WP_228639099.1">
    <property type="nucleotide sequence ID" value="NZ_JBFALK010000003.1"/>
</dbReference>
<feature type="transmembrane region" description="Helical" evidence="1">
    <location>
        <begin position="30"/>
        <end position="49"/>
    </location>
</feature>
<evidence type="ECO:0000313" key="3">
    <source>
        <dbReference type="Proteomes" id="UP001551675"/>
    </source>
</evidence>
<protein>
    <recommendedName>
        <fullName evidence="4">Amidotransferase</fullName>
    </recommendedName>
</protein>
<evidence type="ECO:0000256" key="1">
    <source>
        <dbReference type="SAM" id="Phobius"/>
    </source>
</evidence>
<keyword evidence="1" id="KW-0812">Transmembrane</keyword>
<sequence length="50" mass="5034">MTFASVGMIFVGLFLIGGVISAVRQGLKGLAIVTGAGAVLALTAGALWWQ</sequence>
<gene>
    <name evidence="2" type="ORF">AB0I59_08180</name>
</gene>
<proteinExistence type="predicted"/>